<accession>A0ACB8SRG7</accession>
<protein>
    <submittedName>
        <fullName evidence="1">Uncharacterized protein</fullName>
    </submittedName>
</protein>
<comment type="caution">
    <text evidence="1">The sequence shown here is derived from an EMBL/GenBank/DDBJ whole genome shotgun (WGS) entry which is preliminary data.</text>
</comment>
<reference evidence="1" key="2">
    <citation type="journal article" date="2022" name="New Phytol.">
        <title>Evolutionary transition to the ectomycorrhizal habit in the genomes of a hyperdiverse lineage of mushroom-forming fungi.</title>
        <authorList>
            <person name="Looney B."/>
            <person name="Miyauchi S."/>
            <person name="Morin E."/>
            <person name="Drula E."/>
            <person name="Courty P.E."/>
            <person name="Kohler A."/>
            <person name="Kuo A."/>
            <person name="LaButti K."/>
            <person name="Pangilinan J."/>
            <person name="Lipzen A."/>
            <person name="Riley R."/>
            <person name="Andreopoulos W."/>
            <person name="He G."/>
            <person name="Johnson J."/>
            <person name="Nolan M."/>
            <person name="Tritt A."/>
            <person name="Barry K.W."/>
            <person name="Grigoriev I.V."/>
            <person name="Nagy L.G."/>
            <person name="Hibbett D."/>
            <person name="Henrissat B."/>
            <person name="Matheny P.B."/>
            <person name="Labbe J."/>
            <person name="Martin F.M."/>
        </authorList>
    </citation>
    <scope>NUCLEOTIDE SEQUENCE</scope>
    <source>
        <strain evidence="1">HHB10654</strain>
    </source>
</reference>
<keyword evidence="2" id="KW-1185">Reference proteome</keyword>
<proteinExistence type="predicted"/>
<name>A0ACB8SRG7_9AGAM</name>
<evidence type="ECO:0000313" key="1">
    <source>
        <dbReference type="EMBL" id="KAI0059030.1"/>
    </source>
</evidence>
<sequence>MALQPSPFHSLVPLELIVCVLGFLDAKSLSRCAQTCRGLHAVVRDTKALQYIGNLAIFGLHDGNPDLYPLHQRKSMLSRHSTAWKQLAWTHHDRMTVPLRGASACDLYGDLLAYSTGERAIQFIRMPSILRQVQGVQWEHQYEFEPFDFAVDPSCDLIILVEALGLNEYFRDAYRIHLRCLGSGEPHPLAAVSEEMTHHELSFDLIEDEVGMDIQIHGDYFGILFDDEDAGSEIVVWNWKTGNLELKFTQSWVQSFAFLDETHILVAVTVSPTASWTGPSVRVYQLTGASLRDINDESTLCTTLALPLTYANPSDCQLIIHSRPQPRHQPVRGPFSIADSEDRLVIIQYMLDRYDDEERKVFTFVTRAKLISSLLPMDASCERWGAILPWDHWRHHTRLLGDTPPPRWMHHTHGMRYIFPAPLEFDGVVMACILDFHPIRIWTAIESPERDSVMLPESAFAPESLMKFKERWYPRGASNGQLPYRETLVALPEALQTEGDVALMLSSDTIIAIQEAPDDLDVNEPSYIVHLLTF</sequence>
<organism evidence="1 2">
    <name type="scientific">Artomyces pyxidatus</name>
    <dbReference type="NCBI Taxonomy" id="48021"/>
    <lineage>
        <taxon>Eukaryota</taxon>
        <taxon>Fungi</taxon>
        <taxon>Dikarya</taxon>
        <taxon>Basidiomycota</taxon>
        <taxon>Agaricomycotina</taxon>
        <taxon>Agaricomycetes</taxon>
        <taxon>Russulales</taxon>
        <taxon>Auriscalpiaceae</taxon>
        <taxon>Artomyces</taxon>
    </lineage>
</organism>
<evidence type="ECO:0000313" key="2">
    <source>
        <dbReference type="Proteomes" id="UP000814140"/>
    </source>
</evidence>
<reference evidence="1" key="1">
    <citation type="submission" date="2021-03" db="EMBL/GenBank/DDBJ databases">
        <authorList>
            <consortium name="DOE Joint Genome Institute"/>
            <person name="Ahrendt S."/>
            <person name="Looney B.P."/>
            <person name="Miyauchi S."/>
            <person name="Morin E."/>
            <person name="Drula E."/>
            <person name="Courty P.E."/>
            <person name="Chicoki N."/>
            <person name="Fauchery L."/>
            <person name="Kohler A."/>
            <person name="Kuo A."/>
            <person name="Labutti K."/>
            <person name="Pangilinan J."/>
            <person name="Lipzen A."/>
            <person name="Riley R."/>
            <person name="Andreopoulos W."/>
            <person name="He G."/>
            <person name="Johnson J."/>
            <person name="Barry K.W."/>
            <person name="Grigoriev I.V."/>
            <person name="Nagy L."/>
            <person name="Hibbett D."/>
            <person name="Henrissat B."/>
            <person name="Matheny P.B."/>
            <person name="Labbe J."/>
            <person name="Martin F."/>
        </authorList>
    </citation>
    <scope>NUCLEOTIDE SEQUENCE</scope>
    <source>
        <strain evidence="1">HHB10654</strain>
    </source>
</reference>
<dbReference type="EMBL" id="MU277229">
    <property type="protein sequence ID" value="KAI0059030.1"/>
    <property type="molecule type" value="Genomic_DNA"/>
</dbReference>
<dbReference type="Proteomes" id="UP000814140">
    <property type="component" value="Unassembled WGS sequence"/>
</dbReference>
<gene>
    <name evidence="1" type="ORF">BV25DRAFT_1829332</name>
</gene>